<comment type="caution">
    <text evidence="11">The sequence shown here is derived from an EMBL/GenBank/DDBJ whole genome shotgun (WGS) entry which is preliminary data.</text>
</comment>
<dbReference type="SUPFAM" id="SSF48403">
    <property type="entry name" value="Ankyrin repeat"/>
    <property type="match status" value="1"/>
</dbReference>
<evidence type="ECO:0000256" key="7">
    <source>
        <dbReference type="PROSITE-ProRule" id="PRU00023"/>
    </source>
</evidence>
<dbReference type="InterPro" id="IPR002110">
    <property type="entry name" value="Ankyrin_rpt"/>
</dbReference>
<sequence>MSSSRLTDGVADQLASDHDVDLSGLDSTLYRSAAKGKIDDFKDNKELVLDQLLTPNKNTILHIYITSAKTDEKADAKTQFVEEILKLCPALLLQTNAKGETPLHLAARYGHRCIVELLIESAKAGHEDLEIGNQAAKEMLRAANEENDTALHEAVRFGHLQVVRILTKEDPDFSYSANKSGETPLYMAAERGYNKLISEILNNCSSPATSGPNSKTVLHAVTIVGDKEMTREVLGRWRTTELTRKADVQGWIPLHHAAYRNCVEVVKLLVEHDKRTAYMKDKEGMTALHIAAYCGHDESMKEIISCSPDSCELVDNKGQNVLHHAMDRGRKHAVKVILDDYSLSNLLNEKDIHGNTPLLHGATSLKYNVDLDHHPRVDRMAFNNQNQNLLDIVSTLDSGDNMHKMMERLGLRSTLRMAVTLKKDAAGREKTVEDYYLTVLGEGTSGLLVAATLIATVTFAAGFTLPGGLVSNEGPLQGSAILRSKASFKAFMIADTIALVLSTAAVLTIIYLTFHQSKFRKQVYFIRSFFLTTCAMAAMVIAFFTATYAVLDHSNALAATTCFIGSFAIFLTSDMLKTDFVDERNSSYVPLKSLRELLSANSRNASHEGWHSKIHGVTCRNKEWRAQAAQTPLVIITPVFQASLVIMVCNTSWELNRFFSKIGLACHTAKIHREVLNDFSQMDIHCRPFYILKDKVVAGLALVQIPYGGTLVASDTLLEGQIADMETRRIMKLLICKLIKKRKEFIMKSKLPEQVPLISCHSKASIAPGVLHDSNSSCRTALASPTEVRKRRLQYGEKSDRLVTCRDAAVPGSVVVRSDRKLDHA</sequence>
<dbReference type="EMBL" id="BTGU01000034">
    <property type="protein sequence ID" value="GMN50598.1"/>
    <property type="molecule type" value="Genomic_DNA"/>
</dbReference>
<comment type="subcellular location">
    <subcellularLocation>
        <location evidence="1">Membrane</location>
        <topology evidence="1">Multi-pass membrane protein</topology>
    </subcellularLocation>
</comment>
<keyword evidence="6 9" id="KW-0472">Membrane</keyword>
<reference evidence="11" key="1">
    <citation type="submission" date="2023-07" db="EMBL/GenBank/DDBJ databases">
        <title>draft genome sequence of fig (Ficus carica).</title>
        <authorList>
            <person name="Takahashi T."/>
            <person name="Nishimura K."/>
        </authorList>
    </citation>
    <scope>NUCLEOTIDE SEQUENCE</scope>
</reference>
<accession>A0AA88A9G5</accession>
<dbReference type="Pfam" id="PF12796">
    <property type="entry name" value="Ank_2"/>
    <property type="match status" value="2"/>
</dbReference>
<dbReference type="Pfam" id="PF13962">
    <property type="entry name" value="PGG"/>
    <property type="match status" value="1"/>
</dbReference>
<evidence type="ECO:0000256" key="5">
    <source>
        <dbReference type="ARBA" id="ARBA00023043"/>
    </source>
</evidence>
<dbReference type="PROSITE" id="PS50297">
    <property type="entry name" value="ANK_REP_REGION"/>
    <property type="match status" value="3"/>
</dbReference>
<feature type="repeat" description="ANK" evidence="7">
    <location>
        <begin position="146"/>
        <end position="178"/>
    </location>
</feature>
<dbReference type="PANTHER" id="PTHR24186">
    <property type="entry name" value="PROTEIN PHOSPHATASE 1 REGULATORY SUBUNIT"/>
    <property type="match status" value="1"/>
</dbReference>
<proteinExistence type="predicted"/>
<keyword evidence="4 9" id="KW-1133">Transmembrane helix</keyword>
<name>A0AA88A9G5_FICCA</name>
<keyword evidence="12" id="KW-1185">Reference proteome</keyword>
<dbReference type="InterPro" id="IPR026961">
    <property type="entry name" value="PGG_dom"/>
</dbReference>
<evidence type="ECO:0000256" key="1">
    <source>
        <dbReference type="ARBA" id="ARBA00004141"/>
    </source>
</evidence>
<evidence type="ECO:0000256" key="2">
    <source>
        <dbReference type="ARBA" id="ARBA00022692"/>
    </source>
</evidence>
<feature type="transmembrane region" description="Helical" evidence="9">
    <location>
        <begin position="524"/>
        <end position="550"/>
    </location>
</feature>
<dbReference type="AlphaFoldDB" id="A0AA88A9G5"/>
<feature type="coiled-coil region" evidence="8">
    <location>
        <begin position="126"/>
        <end position="153"/>
    </location>
</feature>
<evidence type="ECO:0000256" key="8">
    <source>
        <dbReference type="SAM" id="Coils"/>
    </source>
</evidence>
<dbReference type="PROSITE" id="PS50088">
    <property type="entry name" value="ANK_REPEAT"/>
    <property type="match status" value="3"/>
</dbReference>
<dbReference type="PANTHER" id="PTHR24186:SF36">
    <property type="entry name" value="SERINE_THREONINE-PROTEIN PHOSPHATASE 6 REGULATORY ANKYRIN REPEAT SUBUNIT A-LIKE"/>
    <property type="match status" value="1"/>
</dbReference>
<feature type="transmembrane region" description="Helical" evidence="9">
    <location>
        <begin position="556"/>
        <end position="576"/>
    </location>
</feature>
<evidence type="ECO:0000259" key="10">
    <source>
        <dbReference type="Pfam" id="PF13962"/>
    </source>
</evidence>
<feature type="domain" description="PGG" evidence="10">
    <location>
        <begin position="445"/>
        <end position="550"/>
    </location>
</feature>
<evidence type="ECO:0000256" key="4">
    <source>
        <dbReference type="ARBA" id="ARBA00022989"/>
    </source>
</evidence>
<evidence type="ECO:0000256" key="6">
    <source>
        <dbReference type="ARBA" id="ARBA00023136"/>
    </source>
</evidence>
<organism evidence="11 12">
    <name type="scientific">Ficus carica</name>
    <name type="common">Common fig</name>
    <dbReference type="NCBI Taxonomy" id="3494"/>
    <lineage>
        <taxon>Eukaryota</taxon>
        <taxon>Viridiplantae</taxon>
        <taxon>Streptophyta</taxon>
        <taxon>Embryophyta</taxon>
        <taxon>Tracheophyta</taxon>
        <taxon>Spermatophyta</taxon>
        <taxon>Magnoliopsida</taxon>
        <taxon>eudicotyledons</taxon>
        <taxon>Gunneridae</taxon>
        <taxon>Pentapetalae</taxon>
        <taxon>rosids</taxon>
        <taxon>fabids</taxon>
        <taxon>Rosales</taxon>
        <taxon>Moraceae</taxon>
        <taxon>Ficeae</taxon>
        <taxon>Ficus</taxon>
    </lineage>
</organism>
<protein>
    <recommendedName>
        <fullName evidence="10">PGG domain-containing protein</fullName>
    </recommendedName>
</protein>
<dbReference type="SMART" id="SM00248">
    <property type="entry name" value="ANK"/>
    <property type="match status" value="7"/>
</dbReference>
<dbReference type="InterPro" id="IPR036770">
    <property type="entry name" value="Ankyrin_rpt-contain_sf"/>
</dbReference>
<keyword evidence="2 9" id="KW-0812">Transmembrane</keyword>
<keyword evidence="3" id="KW-0677">Repeat</keyword>
<dbReference type="Gene3D" id="1.25.40.20">
    <property type="entry name" value="Ankyrin repeat-containing domain"/>
    <property type="match status" value="3"/>
</dbReference>
<evidence type="ECO:0000313" key="12">
    <source>
        <dbReference type="Proteomes" id="UP001187192"/>
    </source>
</evidence>
<evidence type="ECO:0000256" key="3">
    <source>
        <dbReference type="ARBA" id="ARBA00022737"/>
    </source>
</evidence>
<gene>
    <name evidence="11" type="ORF">TIFTF001_019743</name>
</gene>
<feature type="repeat" description="ANK" evidence="7">
    <location>
        <begin position="249"/>
        <end position="281"/>
    </location>
</feature>
<keyword evidence="5 7" id="KW-0040">ANK repeat</keyword>
<dbReference type="Proteomes" id="UP001187192">
    <property type="component" value="Unassembled WGS sequence"/>
</dbReference>
<keyword evidence="8" id="KW-0175">Coiled coil</keyword>
<evidence type="ECO:0000256" key="9">
    <source>
        <dbReference type="SAM" id="Phobius"/>
    </source>
</evidence>
<evidence type="ECO:0000313" key="11">
    <source>
        <dbReference type="EMBL" id="GMN50598.1"/>
    </source>
</evidence>
<dbReference type="GO" id="GO:0005886">
    <property type="term" value="C:plasma membrane"/>
    <property type="evidence" value="ECO:0007669"/>
    <property type="project" value="TreeGrafter"/>
</dbReference>
<feature type="repeat" description="ANK" evidence="7">
    <location>
        <begin position="98"/>
        <end position="120"/>
    </location>
</feature>
<feature type="transmembrane region" description="Helical" evidence="9">
    <location>
        <begin position="490"/>
        <end position="512"/>
    </location>
</feature>